<evidence type="ECO:0000313" key="3">
    <source>
        <dbReference type="Proteomes" id="UP000310818"/>
    </source>
</evidence>
<organism evidence="2">
    <name type="scientific">Streptococcus pneumoniae</name>
    <dbReference type="NCBI Taxonomy" id="1313"/>
    <lineage>
        <taxon>Bacteria</taxon>
        <taxon>Bacillati</taxon>
        <taxon>Bacillota</taxon>
        <taxon>Bacilli</taxon>
        <taxon>Lactobacillales</taxon>
        <taxon>Streptococcaceae</taxon>
        <taxon>Streptococcus</taxon>
    </lineage>
</organism>
<dbReference type="Proteomes" id="UP000310818">
    <property type="component" value="Unassembled WGS sequence"/>
</dbReference>
<dbReference type="EMBL" id="CAASRX010000009">
    <property type="protein sequence ID" value="VNH01187.1"/>
    <property type="molecule type" value="Genomic_DNA"/>
</dbReference>
<sequence>MMDTTSSTSSFHSYITQEHLLPQLTLKRGQNDEYIKN</sequence>
<name>A0A4J1ZYX9_STREE</name>
<evidence type="ECO:0000313" key="2">
    <source>
        <dbReference type="EMBL" id="VNQ11157.1"/>
    </source>
</evidence>
<protein>
    <submittedName>
        <fullName evidence="2">Uncharacterized protein</fullName>
    </submittedName>
</protein>
<accession>A0A4J1ZYX9</accession>
<evidence type="ECO:0000313" key="1">
    <source>
        <dbReference type="EMBL" id="VNH01187.1"/>
    </source>
</evidence>
<dbReference type="AlphaFoldDB" id="A0A4J1ZYX9"/>
<dbReference type="EMBL" id="CAATHM010000001">
    <property type="protein sequence ID" value="VNQ11157.1"/>
    <property type="molecule type" value="Genomic_DNA"/>
</dbReference>
<reference evidence="2 3" key="1">
    <citation type="submission" date="2019-04" db="EMBL/GenBank/DDBJ databases">
        <authorList>
            <consortium name="Pathogen Informatics"/>
        </authorList>
    </citation>
    <scope>NUCLEOTIDE SEQUENCE</scope>
    <source>
        <strain evidence="2">GPSC112</strain>
        <strain evidence="1 3">GPSC211</strain>
    </source>
</reference>
<gene>
    <name evidence="2" type="ORF">SAMEA3172911_00448</name>
    <name evidence="1" type="ORF">SAMEA3353485_00996</name>
</gene>
<proteinExistence type="predicted"/>